<dbReference type="STRING" id="1424659.SAMN05216368_10390"/>
<evidence type="ECO:0000313" key="3">
    <source>
        <dbReference type="EMBL" id="TFB72505.1"/>
    </source>
</evidence>
<feature type="transmembrane region" description="Helical" evidence="1">
    <location>
        <begin position="147"/>
        <end position="171"/>
    </location>
</feature>
<feature type="transmembrane region" description="Helical" evidence="1">
    <location>
        <begin position="262"/>
        <end position="283"/>
    </location>
</feature>
<keyword evidence="1" id="KW-0472">Membrane</keyword>
<reference evidence="3 5" key="2">
    <citation type="submission" date="2019-03" db="EMBL/GenBank/DDBJ databases">
        <title>Genomics of glacier-inhabiting Cryobacterium strains.</title>
        <authorList>
            <person name="Liu Q."/>
            <person name="Xin Y.-H."/>
        </authorList>
    </citation>
    <scope>NUCLEOTIDE SEQUENCE [LARGE SCALE GENOMIC DNA]</scope>
    <source>
        <strain evidence="3 5">Hh8</strain>
    </source>
</reference>
<keyword evidence="5" id="KW-1185">Reference proteome</keyword>
<feature type="transmembrane region" description="Helical" evidence="1">
    <location>
        <begin position="78"/>
        <end position="98"/>
    </location>
</feature>
<feature type="transmembrane region" description="Helical" evidence="1">
    <location>
        <begin position="235"/>
        <end position="256"/>
    </location>
</feature>
<gene>
    <name evidence="3" type="ORF">E3O21_19065</name>
    <name evidence="2" type="ORF">SAMN05216368_10390</name>
</gene>
<protein>
    <submittedName>
        <fullName evidence="2">Uncharacterized protein</fullName>
    </submittedName>
</protein>
<keyword evidence="1" id="KW-1133">Transmembrane helix</keyword>
<evidence type="ECO:0000313" key="4">
    <source>
        <dbReference type="Proteomes" id="UP000199639"/>
    </source>
</evidence>
<dbReference type="EMBL" id="SOFD01000042">
    <property type="protein sequence ID" value="TFB72505.1"/>
    <property type="molecule type" value="Genomic_DNA"/>
</dbReference>
<accession>A0A4R8UUI1</accession>
<name>A0A4R8UUI1_9MICO</name>
<evidence type="ECO:0000313" key="5">
    <source>
        <dbReference type="Proteomes" id="UP000298252"/>
    </source>
</evidence>
<evidence type="ECO:0000313" key="2">
    <source>
        <dbReference type="EMBL" id="SDM96723.1"/>
    </source>
</evidence>
<keyword evidence="1" id="KW-0812">Transmembrane</keyword>
<feature type="transmembrane region" description="Helical" evidence="1">
    <location>
        <begin position="304"/>
        <end position="327"/>
    </location>
</feature>
<dbReference type="Proteomes" id="UP000199639">
    <property type="component" value="Unassembled WGS sequence"/>
</dbReference>
<feature type="transmembrane region" description="Helical" evidence="1">
    <location>
        <begin position="373"/>
        <end position="398"/>
    </location>
</feature>
<reference evidence="2 4" key="1">
    <citation type="submission" date="2016-10" db="EMBL/GenBank/DDBJ databases">
        <authorList>
            <person name="Varghese N."/>
            <person name="Submissions S."/>
        </authorList>
    </citation>
    <scope>NUCLEOTIDE SEQUENCE [LARGE SCALE GENOMIC DNA]</scope>
    <source>
        <strain evidence="2 4">CGMCC 1.11215</strain>
    </source>
</reference>
<proteinExistence type="predicted"/>
<feature type="transmembrane region" description="Helical" evidence="1">
    <location>
        <begin position="410"/>
        <end position="431"/>
    </location>
</feature>
<feature type="transmembrane region" description="Helical" evidence="1">
    <location>
        <begin position="46"/>
        <end position="66"/>
    </location>
</feature>
<evidence type="ECO:0000256" key="1">
    <source>
        <dbReference type="SAM" id="Phobius"/>
    </source>
</evidence>
<feature type="transmembrane region" description="Helical" evidence="1">
    <location>
        <begin position="333"/>
        <end position="352"/>
    </location>
</feature>
<organism evidence="2 4">
    <name type="scientific">Cryobacterium flavum</name>
    <dbReference type="NCBI Taxonomy" id="1424659"/>
    <lineage>
        <taxon>Bacteria</taxon>
        <taxon>Bacillati</taxon>
        <taxon>Actinomycetota</taxon>
        <taxon>Actinomycetes</taxon>
        <taxon>Micrococcales</taxon>
        <taxon>Microbacteriaceae</taxon>
        <taxon>Cryobacterium</taxon>
    </lineage>
</organism>
<dbReference type="AlphaFoldDB" id="A0A4R8UUI1"/>
<dbReference type="EMBL" id="FNIB01000003">
    <property type="protein sequence ID" value="SDM96723.1"/>
    <property type="molecule type" value="Genomic_DNA"/>
</dbReference>
<dbReference type="Proteomes" id="UP000298252">
    <property type="component" value="Unassembled WGS sequence"/>
</dbReference>
<sequence>MIAALLAAGALLLGRTRGPVVPSPFLTEFLVGSDLPRSATVLRPFLASGAVLACSVVAAVGLVVAARVVGGAAASVSAVLVVLGCLGFSGLLAGLWLVGQSLPRRFTVGLAFVVTVTGATVTVDGTLPFTPWGWIALLWQGLGEPTVWWPALALALSSLALLGVPALLGNLRADEMMAQSRRWQSISALVQTGDVAGASGALRDPPTRGRRRRMPLTGPLLVAIVQRDLIAAGRFPVRIALGSMALVGAGWLTAVTSTMPEGIAWITALAGVSLAYLGVGVWCDGLRNAADNATPGSLYGRSALSMIGSHAVVPVLAAITFGSLGAMGDNNNVAWWMLLAAFIVLVRVLDCAKGPMPIGLLLPIPTPVGDVSILNAIAWQADALLIVLIVAGGLTVQVGAAGPGAAGLEATGLGAALWLAVAGALVAALALRRIRALGR</sequence>